<feature type="signal peptide" evidence="1">
    <location>
        <begin position="1"/>
        <end position="26"/>
    </location>
</feature>
<evidence type="ECO:0000313" key="3">
    <source>
        <dbReference type="Proteomes" id="UP000184550"/>
    </source>
</evidence>
<evidence type="ECO:0000256" key="1">
    <source>
        <dbReference type="SAM" id="SignalP"/>
    </source>
</evidence>
<dbReference type="OrthoDB" id="581998at2"/>
<protein>
    <submittedName>
        <fullName evidence="2">Uncharacterized protein</fullName>
    </submittedName>
</protein>
<reference evidence="2" key="1">
    <citation type="submission" date="2019-10" db="EMBL/GenBank/DDBJ databases">
        <authorList>
            <consortium name="Genoscope - CEA"/>
            <person name="William W."/>
        </authorList>
    </citation>
    <scope>NUCLEOTIDE SEQUENCE [LARGE SCALE GENOMIC DNA]</scope>
    <source>
        <strain evidence="2">BBR_PRJEB10992</strain>
    </source>
</reference>
<dbReference type="InterPro" id="IPR028994">
    <property type="entry name" value="Integrin_alpha_N"/>
</dbReference>
<accession>A0A7Z9DWU7</accession>
<dbReference type="Proteomes" id="UP000184550">
    <property type="component" value="Unassembled WGS sequence"/>
</dbReference>
<gene>
    <name evidence="2" type="ORF">PL8927_220070</name>
</gene>
<dbReference type="AlphaFoldDB" id="A0A7Z9DWU7"/>
<evidence type="ECO:0000313" key="2">
    <source>
        <dbReference type="EMBL" id="VXD13146.1"/>
    </source>
</evidence>
<keyword evidence="3" id="KW-1185">Reference proteome</keyword>
<feature type="chain" id="PRO_5031258792" evidence="1">
    <location>
        <begin position="27"/>
        <end position="141"/>
    </location>
</feature>
<name>A0A7Z9DWU7_9CYAN</name>
<organism evidence="2 3">
    <name type="scientific">Planktothrix serta PCC 8927</name>
    <dbReference type="NCBI Taxonomy" id="671068"/>
    <lineage>
        <taxon>Bacteria</taxon>
        <taxon>Bacillati</taxon>
        <taxon>Cyanobacteriota</taxon>
        <taxon>Cyanophyceae</taxon>
        <taxon>Oscillatoriophycideae</taxon>
        <taxon>Oscillatoriales</taxon>
        <taxon>Microcoleaceae</taxon>
        <taxon>Planktothrix</taxon>
    </lineage>
</organism>
<proteinExistence type="predicted"/>
<sequence length="141" mass="15766">MKNKSQKIFLIILGISSIFVMKSSLAAPLGSDRGYVELPNWMADVNADGKPDFCRFVGNEGKVFLSCQLATNDGFHPNQFTFNTIAGVDKGYNDMPRWMEDVNGDGRADFCRWVGNQPNIYESCLLAGQRGFPGTEFRLNR</sequence>
<dbReference type="SUPFAM" id="SSF69318">
    <property type="entry name" value="Integrin alpha N-terminal domain"/>
    <property type="match status" value="1"/>
</dbReference>
<keyword evidence="1" id="KW-0732">Signal</keyword>
<dbReference type="RefSeq" id="WP_083618172.1">
    <property type="nucleotide sequence ID" value="NZ_LR734839.1"/>
</dbReference>
<dbReference type="EMBL" id="CZCU02000094">
    <property type="protein sequence ID" value="VXD13146.1"/>
    <property type="molecule type" value="Genomic_DNA"/>
</dbReference>
<comment type="caution">
    <text evidence="2">The sequence shown here is derived from an EMBL/GenBank/DDBJ whole genome shotgun (WGS) entry which is preliminary data.</text>
</comment>